<dbReference type="PROSITE" id="PS51197">
    <property type="entry name" value="HTH_RRF2_2"/>
    <property type="match status" value="1"/>
</dbReference>
<dbReference type="InterPro" id="IPR036390">
    <property type="entry name" value="WH_DNA-bd_sf"/>
</dbReference>
<keyword evidence="2" id="KW-1185">Reference proteome</keyword>
<sequence length="150" mass="16312">MSISSRFSVGIHILSLIEITKEGECSSGFLASSVNTNPVVIRKIMGMLKKANLIEVHPGVAGAKLIRKPAEITMLDVYKAVDVVREGELFSVHDNPNPECPVGRNIQNAIEPLFTQAQFAMEKILANVTLNDIINGINENGTEGQVQCPR</sequence>
<comment type="caution">
    <text evidence="1">The sequence shown here is derived from an EMBL/GenBank/DDBJ whole genome shotgun (WGS) entry which is preliminary data.</text>
</comment>
<organism evidence="1 2">
    <name type="scientific">Fredinandcohnia salidurans</name>
    <dbReference type="NCBI Taxonomy" id="2595041"/>
    <lineage>
        <taxon>Bacteria</taxon>
        <taxon>Bacillati</taxon>
        <taxon>Bacillota</taxon>
        <taxon>Bacilli</taxon>
        <taxon>Bacillales</taxon>
        <taxon>Bacillaceae</taxon>
        <taxon>Fredinandcohnia</taxon>
    </lineage>
</organism>
<dbReference type="EMBL" id="JBHUEK010000004">
    <property type="protein sequence ID" value="MFD1777502.1"/>
    <property type="molecule type" value="Genomic_DNA"/>
</dbReference>
<proteinExistence type="predicted"/>
<dbReference type="Gene3D" id="1.10.10.10">
    <property type="entry name" value="Winged helix-like DNA-binding domain superfamily/Winged helix DNA-binding domain"/>
    <property type="match status" value="1"/>
</dbReference>
<dbReference type="SUPFAM" id="SSF46785">
    <property type="entry name" value="Winged helix' DNA-binding domain"/>
    <property type="match status" value="1"/>
</dbReference>
<reference evidence="2" key="1">
    <citation type="journal article" date="2019" name="Int. J. Syst. Evol. Microbiol.">
        <title>The Global Catalogue of Microorganisms (GCM) 10K type strain sequencing project: providing services to taxonomists for standard genome sequencing and annotation.</title>
        <authorList>
            <consortium name="The Broad Institute Genomics Platform"/>
            <consortium name="The Broad Institute Genome Sequencing Center for Infectious Disease"/>
            <person name="Wu L."/>
            <person name="Ma J."/>
        </authorList>
    </citation>
    <scope>NUCLEOTIDE SEQUENCE [LARGE SCALE GENOMIC DNA]</scope>
    <source>
        <strain evidence="2">CCUG 15531</strain>
    </source>
</reference>
<dbReference type="RefSeq" id="WP_304219787.1">
    <property type="nucleotide sequence ID" value="NZ_JBHUEK010000004.1"/>
</dbReference>
<evidence type="ECO:0000313" key="1">
    <source>
        <dbReference type="EMBL" id="MFD1777502.1"/>
    </source>
</evidence>
<accession>A0ABW4MJM7</accession>
<dbReference type="PANTHER" id="PTHR33221">
    <property type="entry name" value="WINGED HELIX-TURN-HELIX TRANSCRIPTIONAL REGULATOR, RRF2 FAMILY"/>
    <property type="match status" value="1"/>
</dbReference>
<dbReference type="PANTHER" id="PTHR33221:SF15">
    <property type="entry name" value="HTH-TYPE TRANSCRIPTIONAL REGULATOR YWGB-RELATED"/>
    <property type="match status" value="1"/>
</dbReference>
<gene>
    <name evidence="1" type="ORF">ACFSFW_02245</name>
</gene>
<evidence type="ECO:0000313" key="2">
    <source>
        <dbReference type="Proteomes" id="UP001597227"/>
    </source>
</evidence>
<dbReference type="InterPro" id="IPR000944">
    <property type="entry name" value="Tscrpt_reg_Rrf2"/>
</dbReference>
<dbReference type="Proteomes" id="UP001597227">
    <property type="component" value="Unassembled WGS sequence"/>
</dbReference>
<dbReference type="InterPro" id="IPR036388">
    <property type="entry name" value="WH-like_DNA-bd_sf"/>
</dbReference>
<protein>
    <submittedName>
        <fullName evidence="1">Rrf2 family transcriptional regulator</fullName>
    </submittedName>
</protein>
<dbReference type="Pfam" id="PF02082">
    <property type="entry name" value="Rrf2"/>
    <property type="match status" value="1"/>
</dbReference>
<name>A0ABW4MJM7_9BACI</name>